<keyword evidence="6 8" id="KW-0472">Membrane</keyword>
<feature type="transmembrane region" description="Helical" evidence="8">
    <location>
        <begin position="46"/>
        <end position="66"/>
    </location>
</feature>
<keyword evidence="2" id="KW-0813">Transport</keyword>
<protein>
    <submittedName>
        <fullName evidence="10">MFS transporter</fullName>
    </submittedName>
</protein>
<feature type="transmembrane region" description="Helical" evidence="8">
    <location>
        <begin position="281"/>
        <end position="307"/>
    </location>
</feature>
<organism evidence="10 11">
    <name type="scientific">Halobellus rarus</name>
    <dbReference type="NCBI Taxonomy" id="1126237"/>
    <lineage>
        <taxon>Archaea</taxon>
        <taxon>Methanobacteriati</taxon>
        <taxon>Methanobacteriota</taxon>
        <taxon>Stenosarchaea group</taxon>
        <taxon>Halobacteria</taxon>
        <taxon>Halobacteriales</taxon>
        <taxon>Haloferacaceae</taxon>
        <taxon>Halobellus</taxon>
    </lineage>
</organism>
<evidence type="ECO:0000256" key="8">
    <source>
        <dbReference type="SAM" id="Phobius"/>
    </source>
</evidence>
<feature type="transmembrane region" description="Helical" evidence="8">
    <location>
        <begin position="166"/>
        <end position="184"/>
    </location>
</feature>
<dbReference type="InterPro" id="IPR036259">
    <property type="entry name" value="MFS_trans_sf"/>
</dbReference>
<dbReference type="PANTHER" id="PTHR23517">
    <property type="entry name" value="RESISTANCE PROTEIN MDTM, PUTATIVE-RELATED-RELATED"/>
    <property type="match status" value="1"/>
</dbReference>
<evidence type="ECO:0000313" key="11">
    <source>
        <dbReference type="Proteomes" id="UP001597085"/>
    </source>
</evidence>
<evidence type="ECO:0000256" key="4">
    <source>
        <dbReference type="ARBA" id="ARBA00022692"/>
    </source>
</evidence>
<dbReference type="SUPFAM" id="SSF103473">
    <property type="entry name" value="MFS general substrate transporter"/>
    <property type="match status" value="1"/>
</dbReference>
<keyword evidence="11" id="KW-1185">Reference proteome</keyword>
<accession>A0ABD6CPN7</accession>
<feature type="domain" description="Major facilitator superfamily (MFS) profile" evidence="9">
    <location>
        <begin position="10"/>
        <end position="433"/>
    </location>
</feature>
<evidence type="ECO:0000259" key="9">
    <source>
        <dbReference type="PROSITE" id="PS50850"/>
    </source>
</evidence>
<evidence type="ECO:0000313" key="10">
    <source>
        <dbReference type="EMBL" id="MFD1599383.1"/>
    </source>
</evidence>
<dbReference type="InterPro" id="IPR020846">
    <property type="entry name" value="MFS_dom"/>
</dbReference>
<feature type="transmembrane region" description="Helical" evidence="8">
    <location>
        <begin position="254"/>
        <end position="275"/>
    </location>
</feature>
<feature type="transmembrane region" description="Helical" evidence="8">
    <location>
        <begin position="78"/>
        <end position="97"/>
    </location>
</feature>
<evidence type="ECO:0000256" key="3">
    <source>
        <dbReference type="ARBA" id="ARBA00022475"/>
    </source>
</evidence>
<comment type="subcellular location">
    <subcellularLocation>
        <location evidence="1">Cell membrane</location>
        <topology evidence="1">Multi-pass membrane protein</topology>
    </subcellularLocation>
</comment>
<dbReference type="PROSITE" id="PS50850">
    <property type="entry name" value="MFS"/>
    <property type="match status" value="1"/>
</dbReference>
<evidence type="ECO:0000256" key="7">
    <source>
        <dbReference type="SAM" id="MobiDB-lite"/>
    </source>
</evidence>
<name>A0ABD6CPN7_9EURY</name>
<dbReference type="Pfam" id="PF07690">
    <property type="entry name" value="MFS_1"/>
    <property type="match status" value="1"/>
</dbReference>
<feature type="transmembrane region" description="Helical" evidence="8">
    <location>
        <begin position="380"/>
        <end position="404"/>
    </location>
</feature>
<feature type="transmembrane region" description="Helical" evidence="8">
    <location>
        <begin position="410"/>
        <end position="428"/>
    </location>
</feature>
<feature type="transmembrane region" description="Helical" evidence="8">
    <location>
        <begin position="319"/>
        <end position="338"/>
    </location>
</feature>
<dbReference type="AlphaFoldDB" id="A0ABD6CPN7"/>
<gene>
    <name evidence="10" type="ORF">ACFSBX_10495</name>
</gene>
<keyword evidence="3" id="KW-1003">Cell membrane</keyword>
<evidence type="ECO:0000256" key="2">
    <source>
        <dbReference type="ARBA" id="ARBA00022448"/>
    </source>
</evidence>
<dbReference type="Proteomes" id="UP001597085">
    <property type="component" value="Unassembled WGS sequence"/>
</dbReference>
<dbReference type="Gene3D" id="1.20.1250.20">
    <property type="entry name" value="MFS general substrate transporter like domains"/>
    <property type="match status" value="2"/>
</dbReference>
<dbReference type="PANTHER" id="PTHR23517:SF3">
    <property type="entry name" value="INTEGRAL MEMBRANE TRANSPORT PROTEIN"/>
    <property type="match status" value="1"/>
</dbReference>
<feature type="transmembrane region" description="Helical" evidence="8">
    <location>
        <begin position="344"/>
        <end position="368"/>
    </location>
</feature>
<evidence type="ECO:0000256" key="1">
    <source>
        <dbReference type="ARBA" id="ARBA00004651"/>
    </source>
</evidence>
<keyword evidence="4 8" id="KW-0812">Transmembrane</keyword>
<sequence>MSRQRSMRRWAFVAVGAAIMGGAGTYQFVWSSLSAAVGTRISASTTALGTVFTLFVITQTLVQLPAGSVRDRYGPRKLLVAAAALMTAGYVGLGVAPTLPVAYASYAIGGAGAGIAYTVAVNTPVKWFDEYRGLATGIVSMAYGGVSFVVIPLVRGSIDAAFTRTLLVLGVAVGVVSLLAAGLLRDPTSVSGPAAGVDAETAADSGGAGDSSGLGDPEDLDGSNDPDGAGNPGASDNATDAVGWRTAARTWQFWVFYGVLVIVNGVGLMLIGQSVGFTTGLGLSAAAATTVASSIALADGAGLLVLAGLSDRLGEERTAGASLVLCGLTLAGAVASGTRGHTSLFVAFVAAAAFFRSPVFAIFPSLVGRYYGEARSSENYAAIYTAKVPGGVFGGTVTGALIAALGWSTAFYVGAVLVVGAGLSAFALRPVSTGN</sequence>
<feature type="transmembrane region" description="Helical" evidence="8">
    <location>
        <begin position="103"/>
        <end position="121"/>
    </location>
</feature>
<reference evidence="10 11" key="1">
    <citation type="journal article" date="2019" name="Int. J. Syst. Evol. Microbiol.">
        <title>The Global Catalogue of Microorganisms (GCM) 10K type strain sequencing project: providing services to taxonomists for standard genome sequencing and annotation.</title>
        <authorList>
            <consortium name="The Broad Institute Genomics Platform"/>
            <consortium name="The Broad Institute Genome Sequencing Center for Infectious Disease"/>
            <person name="Wu L."/>
            <person name="Ma J."/>
        </authorList>
    </citation>
    <scope>NUCLEOTIDE SEQUENCE [LARGE SCALE GENOMIC DNA]</scope>
    <source>
        <strain evidence="10 11">CGMCC 1.12121</strain>
    </source>
</reference>
<feature type="region of interest" description="Disordered" evidence="7">
    <location>
        <begin position="195"/>
        <end position="237"/>
    </location>
</feature>
<evidence type="ECO:0000256" key="5">
    <source>
        <dbReference type="ARBA" id="ARBA00022989"/>
    </source>
</evidence>
<evidence type="ECO:0000256" key="6">
    <source>
        <dbReference type="ARBA" id="ARBA00023136"/>
    </source>
</evidence>
<proteinExistence type="predicted"/>
<dbReference type="InterPro" id="IPR050171">
    <property type="entry name" value="MFS_Transporters"/>
</dbReference>
<comment type="caution">
    <text evidence="10">The sequence shown here is derived from an EMBL/GenBank/DDBJ whole genome shotgun (WGS) entry which is preliminary data.</text>
</comment>
<dbReference type="EMBL" id="JBHUDK010000009">
    <property type="protein sequence ID" value="MFD1599383.1"/>
    <property type="molecule type" value="Genomic_DNA"/>
</dbReference>
<keyword evidence="5 8" id="KW-1133">Transmembrane helix</keyword>
<feature type="transmembrane region" description="Helical" evidence="8">
    <location>
        <begin position="133"/>
        <end position="154"/>
    </location>
</feature>
<dbReference type="RefSeq" id="WP_256420957.1">
    <property type="nucleotide sequence ID" value="NZ_JANHDI010000005.1"/>
</dbReference>
<dbReference type="InterPro" id="IPR011701">
    <property type="entry name" value="MFS"/>
</dbReference>
<dbReference type="GO" id="GO:0005886">
    <property type="term" value="C:plasma membrane"/>
    <property type="evidence" value="ECO:0007669"/>
    <property type="project" value="UniProtKB-SubCell"/>
</dbReference>